<evidence type="ECO:0000313" key="2">
    <source>
        <dbReference type="Proteomes" id="UP000270094"/>
    </source>
</evidence>
<dbReference type="EMBL" id="UYYB01138817">
    <property type="protein sequence ID" value="VDM85311.1"/>
    <property type="molecule type" value="Genomic_DNA"/>
</dbReference>
<dbReference type="AlphaFoldDB" id="A0A3P7JHX4"/>
<dbReference type="Proteomes" id="UP000270094">
    <property type="component" value="Unassembled WGS sequence"/>
</dbReference>
<proteinExistence type="predicted"/>
<name>A0A3P7JHX4_STRVU</name>
<sequence length="34" mass="3833">MVRRSPGTIRGTPLVRYKYAAHPARSLRAARPLL</sequence>
<keyword evidence="2" id="KW-1185">Reference proteome</keyword>
<accession>A0A3P7JHX4</accession>
<reference evidence="1 2" key="1">
    <citation type="submission" date="2018-11" db="EMBL/GenBank/DDBJ databases">
        <authorList>
            <consortium name="Pathogen Informatics"/>
        </authorList>
    </citation>
    <scope>NUCLEOTIDE SEQUENCE [LARGE SCALE GENOMIC DNA]</scope>
</reference>
<protein>
    <submittedName>
        <fullName evidence="1">Uncharacterized protein</fullName>
    </submittedName>
</protein>
<evidence type="ECO:0000313" key="1">
    <source>
        <dbReference type="EMBL" id="VDM85311.1"/>
    </source>
</evidence>
<gene>
    <name evidence="1" type="ORF">SVUK_LOCUS20309</name>
</gene>
<feature type="non-terminal residue" evidence="1">
    <location>
        <position position="34"/>
    </location>
</feature>
<organism evidence="1 2">
    <name type="scientific">Strongylus vulgaris</name>
    <name type="common">Blood worm</name>
    <dbReference type="NCBI Taxonomy" id="40348"/>
    <lineage>
        <taxon>Eukaryota</taxon>
        <taxon>Metazoa</taxon>
        <taxon>Ecdysozoa</taxon>
        <taxon>Nematoda</taxon>
        <taxon>Chromadorea</taxon>
        <taxon>Rhabditida</taxon>
        <taxon>Rhabditina</taxon>
        <taxon>Rhabditomorpha</taxon>
        <taxon>Strongyloidea</taxon>
        <taxon>Strongylidae</taxon>
        <taxon>Strongylus</taxon>
    </lineage>
</organism>